<dbReference type="InterPro" id="IPR046341">
    <property type="entry name" value="SET_dom_sf"/>
</dbReference>
<accession>A0A814D0X6</accession>
<reference evidence="2" key="1">
    <citation type="submission" date="2021-02" db="EMBL/GenBank/DDBJ databases">
        <authorList>
            <person name="Nowell W R."/>
        </authorList>
    </citation>
    <scope>NUCLEOTIDE SEQUENCE</scope>
    <source>
        <strain evidence="2">Ploen Becks lab</strain>
    </source>
</reference>
<comment type="caution">
    <text evidence="2">The sequence shown here is derived from an EMBL/GenBank/DDBJ whole genome shotgun (WGS) entry which is preliminary data.</text>
</comment>
<dbReference type="Proteomes" id="UP000663879">
    <property type="component" value="Unassembled WGS sequence"/>
</dbReference>
<dbReference type="SUPFAM" id="SSF82199">
    <property type="entry name" value="SET domain"/>
    <property type="match status" value="1"/>
</dbReference>
<feature type="domain" description="SET" evidence="1">
    <location>
        <begin position="5"/>
        <end position="147"/>
    </location>
</feature>
<protein>
    <recommendedName>
        <fullName evidence="1">SET domain-containing protein</fullName>
    </recommendedName>
</protein>
<dbReference type="PANTHER" id="PTHR47332">
    <property type="entry name" value="SET DOMAIN-CONTAINING PROTEIN 5"/>
    <property type="match status" value="1"/>
</dbReference>
<evidence type="ECO:0000313" key="3">
    <source>
        <dbReference type="Proteomes" id="UP000663879"/>
    </source>
</evidence>
<gene>
    <name evidence="2" type="ORF">OXX778_LOCUS13780</name>
</gene>
<evidence type="ECO:0000259" key="1">
    <source>
        <dbReference type="PROSITE" id="PS50280"/>
    </source>
</evidence>
<dbReference type="PROSITE" id="PS50280">
    <property type="entry name" value="SET"/>
    <property type="match status" value="1"/>
</dbReference>
<name>A0A814D0X6_9BILA</name>
<evidence type="ECO:0000313" key="2">
    <source>
        <dbReference type="EMBL" id="CAF0947767.1"/>
    </source>
</evidence>
<dbReference type="PANTHER" id="PTHR47332:SF4">
    <property type="entry name" value="SET DOMAIN-CONTAINING PROTEIN 5"/>
    <property type="match status" value="1"/>
</dbReference>
<dbReference type="OrthoDB" id="5945798at2759"/>
<dbReference type="AlphaFoldDB" id="A0A814D0X6"/>
<dbReference type="Pfam" id="PF00856">
    <property type="entry name" value="SET"/>
    <property type="match status" value="1"/>
</dbReference>
<sequence length="287" mass="33630">MTDTNNECIYEIKENENGMGLYALKRIQRGELILAEKPILKLRQNVPQHQLKIYVEDEVSKLSDEEKSKIFELFDYNSPKTAIGIFSTNGYMLGKKSDYCGLFYLISRINHSCRPNVCHHWCENEGVQKIFALREIEKGQEILTSYIDLYQDTESRKRQLKKLFNFNCNCELCSIEDEDLIEKSDERRRLLNELESFRPKMGLRSPELFLSKKKQLLKLLKEEGIDYDAFYVKKCAYDVFAFLFKTNANRESLKYWANLVYENSLICQGEVKASLKKEILVLCGKNS</sequence>
<dbReference type="EMBL" id="CAJNOC010002713">
    <property type="protein sequence ID" value="CAF0947767.1"/>
    <property type="molecule type" value="Genomic_DNA"/>
</dbReference>
<dbReference type="InterPro" id="IPR001214">
    <property type="entry name" value="SET_dom"/>
</dbReference>
<proteinExistence type="predicted"/>
<dbReference type="CDD" id="cd20071">
    <property type="entry name" value="SET_SMYD"/>
    <property type="match status" value="1"/>
</dbReference>
<dbReference type="SMART" id="SM00317">
    <property type="entry name" value="SET"/>
    <property type="match status" value="1"/>
</dbReference>
<organism evidence="2 3">
    <name type="scientific">Brachionus calyciflorus</name>
    <dbReference type="NCBI Taxonomy" id="104777"/>
    <lineage>
        <taxon>Eukaryota</taxon>
        <taxon>Metazoa</taxon>
        <taxon>Spiralia</taxon>
        <taxon>Gnathifera</taxon>
        <taxon>Rotifera</taxon>
        <taxon>Eurotatoria</taxon>
        <taxon>Monogononta</taxon>
        <taxon>Pseudotrocha</taxon>
        <taxon>Ploima</taxon>
        <taxon>Brachionidae</taxon>
        <taxon>Brachionus</taxon>
    </lineage>
</organism>
<dbReference type="InterPro" id="IPR053185">
    <property type="entry name" value="SET_domain_protein"/>
</dbReference>
<keyword evidence="3" id="KW-1185">Reference proteome</keyword>
<dbReference type="Gene3D" id="2.170.270.10">
    <property type="entry name" value="SET domain"/>
    <property type="match status" value="1"/>
</dbReference>